<reference evidence="3 4" key="1">
    <citation type="journal article" date="2019" name="Nat. Microbiol.">
        <title>Mediterranean grassland soil C-N compound turnover is dependent on rainfall and depth, and is mediated by genomically divergent microorganisms.</title>
        <authorList>
            <person name="Diamond S."/>
            <person name="Andeer P.F."/>
            <person name="Li Z."/>
            <person name="Crits-Christoph A."/>
            <person name="Burstein D."/>
            <person name="Anantharaman K."/>
            <person name="Lane K.R."/>
            <person name="Thomas B.C."/>
            <person name="Pan C."/>
            <person name="Northen T.R."/>
            <person name="Banfield J.F."/>
        </authorList>
    </citation>
    <scope>NUCLEOTIDE SEQUENCE [LARGE SCALE GENOMIC DNA]</scope>
    <source>
        <strain evidence="3">WS_9</strain>
    </source>
</reference>
<gene>
    <name evidence="3" type="ORF">E6K79_04045</name>
</gene>
<proteinExistence type="predicted"/>
<dbReference type="Proteomes" id="UP000317691">
    <property type="component" value="Unassembled WGS sequence"/>
</dbReference>
<evidence type="ECO:0000259" key="2">
    <source>
        <dbReference type="Pfam" id="PF25116"/>
    </source>
</evidence>
<dbReference type="Pfam" id="PF25116">
    <property type="entry name" value="CBM87_Agd3"/>
    <property type="match status" value="1"/>
</dbReference>
<organism evidence="3 4">
    <name type="scientific">Eiseniibacteriota bacterium</name>
    <dbReference type="NCBI Taxonomy" id="2212470"/>
    <lineage>
        <taxon>Bacteria</taxon>
        <taxon>Candidatus Eiseniibacteriota</taxon>
    </lineage>
</organism>
<accession>A0A538TQY1</accession>
<dbReference type="EMBL" id="VBOZ01000010">
    <property type="protein sequence ID" value="TMQ66039.1"/>
    <property type="molecule type" value="Genomic_DNA"/>
</dbReference>
<dbReference type="Pfam" id="PF25115">
    <property type="entry name" value="Agd3_CE"/>
    <property type="match status" value="1"/>
</dbReference>
<name>A0A538TQY1_UNCEI</name>
<feature type="domain" description="Agd3 CBM87" evidence="2">
    <location>
        <begin position="108"/>
        <end position="263"/>
    </location>
</feature>
<comment type="caution">
    <text evidence="3">The sequence shown here is derived from an EMBL/GenBank/DDBJ whole genome shotgun (WGS) entry which is preliminary data.</text>
</comment>
<dbReference type="InterPro" id="IPR056826">
    <property type="entry name" value="Agd3_CE"/>
</dbReference>
<dbReference type="AlphaFoldDB" id="A0A538TQY1"/>
<dbReference type="InterPro" id="IPR026444">
    <property type="entry name" value="Secre_tail"/>
</dbReference>
<dbReference type="NCBIfam" id="TIGR04183">
    <property type="entry name" value="Por_Secre_tail"/>
    <property type="match status" value="1"/>
</dbReference>
<evidence type="ECO:0000259" key="1">
    <source>
        <dbReference type="Pfam" id="PF25115"/>
    </source>
</evidence>
<evidence type="ECO:0000313" key="3">
    <source>
        <dbReference type="EMBL" id="TMQ66039.1"/>
    </source>
</evidence>
<protein>
    <submittedName>
        <fullName evidence="3">T9SS type A sorting domain-containing protein</fullName>
    </submittedName>
</protein>
<evidence type="ECO:0000313" key="4">
    <source>
        <dbReference type="Proteomes" id="UP000317691"/>
    </source>
</evidence>
<feature type="domain" description="Agd3 deacetylase" evidence="1">
    <location>
        <begin position="403"/>
        <end position="577"/>
    </location>
</feature>
<sequence>MRTMRRCTTKAKKSRGSRWTARAPAFLLAAAAMIFACGHAAFAQLPPLPPLPPPPPLPLPLPLPPPPGLPLGPPELPTIPSLPQVWPSNGPGTSGSTELPVTTATLDAKLLVVSADGTEPVLGAIRQAAEYAGIPYTLYVATKTPGGFTPAMLSDGDAHAYFQGIVLTTGSLAYLNGTTWTSAFSASEWQTLWDYQAKYRVRTAIAYALPTADLGYGPATGMDATTSPISARLTPSGQSVFSYVNAANPIVITKAWTYLAQAAGTGTNVLLNDAQGDALALVRTYPDGREVLSMTFDGNFFLVHSLTLSHGLMNWVTGGLFLGERHVYMTPQVDDIFIDDDVYGGGIYRINAIDWAATAAWQTQKQLQSQTSDLLLHMAFNGEGTTGTYSPDLLTPAVDLTDSQFPWINHTFTHQNLDPDSASYDRVYWEITRNNQTAASMGFANYDLRALVTPDVSGLANPDAMSAAYDAGVRFLVTDTSKPGMDNPTPQAGIYNALEPGILMIPRRPVNLFYNVTTPSEWASEYNYLYRSYWGRDLSYSEVLDKESDVLLQYMLRGEIDPWMFHQSNLRAYDGVHTLLGDLLDRTLDKYGRIFVLPVRTKTMAALGEWTSARMRYNAAGVQASFVPSQGTMTITASESAVVPVTGLCSASSESYGGQCISHVSVGPGQTVTYNINGGASSSGPTPVGAVNPLMATVSPNPLNPEAKLIFRTTRPGFARVRVYDPVGRLVRTLIDQPNLPSGSHDVRVGDKRFSSGVYFYRIEAAEGVSAGRFVVLK</sequence>
<dbReference type="InterPro" id="IPR056827">
    <property type="entry name" value="CBM87_Agd3"/>
</dbReference>